<evidence type="ECO:0000313" key="4">
    <source>
        <dbReference type="Proteomes" id="UP000272136"/>
    </source>
</evidence>
<evidence type="ECO:0000256" key="1">
    <source>
        <dbReference type="SAM" id="Phobius"/>
    </source>
</evidence>
<evidence type="ECO:0000313" key="3">
    <source>
        <dbReference type="EMBL" id="QGH49256.1"/>
    </source>
</evidence>
<keyword evidence="1" id="KW-1133">Transmembrane helix</keyword>
<name>A0AAP9KC50_9VIBR</name>
<evidence type="ECO:0000313" key="2">
    <source>
        <dbReference type="EMBL" id="AYO17109.1"/>
    </source>
</evidence>
<accession>A0AAP9KC50</accession>
<keyword evidence="1" id="KW-0812">Transmembrane</keyword>
<evidence type="ECO:0000313" key="5">
    <source>
        <dbReference type="Proteomes" id="UP000390336"/>
    </source>
</evidence>
<reference evidence="3" key="3">
    <citation type="submission" date="2019-11" db="EMBL/GenBank/DDBJ databases">
        <title>Complete genome sequence of Vibrio owensii SH-14 isolated from shrimp with acute hepatopancreatic necrosis diease.</title>
        <authorList>
            <person name="Liang X."/>
            <person name="Wang Y."/>
        </authorList>
    </citation>
    <scope>NUCLEOTIDE SEQUENCE</scope>
    <source>
        <strain evidence="3">SH14</strain>
    </source>
</reference>
<proteinExistence type="predicted"/>
<protein>
    <submittedName>
        <fullName evidence="3">Uncharacterized protein</fullName>
    </submittedName>
</protein>
<dbReference type="RefSeq" id="WP_054823336.1">
    <property type="nucleotide sequence ID" value="NZ_CP033138.1"/>
</dbReference>
<keyword evidence="4" id="KW-1185">Reference proteome</keyword>
<gene>
    <name evidence="3" type="ORF">APZ19_19245</name>
    <name evidence="2" type="ORF">D0812_22225</name>
</gene>
<organism evidence="3 5">
    <name type="scientific">Vibrio owensii</name>
    <dbReference type="NCBI Taxonomy" id="696485"/>
    <lineage>
        <taxon>Bacteria</taxon>
        <taxon>Pseudomonadati</taxon>
        <taxon>Pseudomonadota</taxon>
        <taxon>Gammaproteobacteria</taxon>
        <taxon>Vibrionales</taxon>
        <taxon>Vibrionaceae</taxon>
        <taxon>Vibrio</taxon>
    </lineage>
</organism>
<dbReference type="EMBL" id="CP045860">
    <property type="protein sequence ID" value="QGH49256.1"/>
    <property type="molecule type" value="Genomic_DNA"/>
</dbReference>
<feature type="transmembrane region" description="Helical" evidence="1">
    <location>
        <begin position="70"/>
        <end position="89"/>
    </location>
</feature>
<reference evidence="3 5" key="1">
    <citation type="journal article" date="2015" name="Genome Announc.">
        <title>Draft Genome Sequence of Vibrio owensii Strain SH-14, Which Causes Shrimp Acute Hepatopancreatic Necrosis Disease.</title>
        <authorList>
            <person name="Liu L."/>
            <person name="Xiao J."/>
            <person name="Xia X."/>
            <person name="Pan Y."/>
            <person name="Yan S."/>
            <person name="Wang Y."/>
        </authorList>
    </citation>
    <scope>NUCLEOTIDE SEQUENCE [LARGE SCALE GENOMIC DNA]</scope>
    <source>
        <strain evidence="3 5">SH14</strain>
    </source>
</reference>
<keyword evidence="1" id="KW-0472">Membrane</keyword>
<dbReference type="Proteomes" id="UP000390336">
    <property type="component" value="Chromosome 2"/>
</dbReference>
<sequence>MSICKFDVDNFTYNIESNLLAMGLPVPQTVFGSMATVTGGIGAIESALSSKASDVPLSAISRAGQASKQIAGITAAFYAGAIIGSAFMASKRATSCSRSELRDAFRSFGLPTWAADDALKHPQGEKLLRKH</sequence>
<reference evidence="2 4" key="2">
    <citation type="submission" date="2018-10" db="EMBL/GenBank/DDBJ databases">
        <title>Whole Genome of Vibrio owensii strain 170502, isolated from Acute Hepatopancreatic Necrosis Disease (AHPND) shrimp.</title>
        <authorList>
            <person name="Yan M."/>
            <person name="Wang X."/>
            <person name="Wang Y."/>
        </authorList>
    </citation>
    <scope>NUCLEOTIDE SEQUENCE [LARGE SCALE GENOMIC DNA]</scope>
    <source>
        <strain evidence="2 4">1700302</strain>
    </source>
</reference>
<dbReference type="EMBL" id="CP033138">
    <property type="protein sequence ID" value="AYO17109.1"/>
    <property type="molecule type" value="Genomic_DNA"/>
</dbReference>
<dbReference type="Proteomes" id="UP000272136">
    <property type="component" value="Chromosome 2"/>
</dbReference>
<dbReference type="AlphaFoldDB" id="A0AAP9KC50"/>